<dbReference type="NCBIfam" id="TIGR00749">
    <property type="entry name" value="glk"/>
    <property type="match status" value="1"/>
</dbReference>
<keyword evidence="2 10" id="KW-0808">Transferase</keyword>
<dbReference type="PROSITE" id="PS51464">
    <property type="entry name" value="SIS"/>
    <property type="match status" value="1"/>
</dbReference>
<name>A0ABT3ZIX8_9BURK</name>
<gene>
    <name evidence="10 13" type="primary">glk</name>
    <name evidence="13" type="ORF">OVY01_01440</name>
</gene>
<keyword evidence="14" id="KW-1185">Reference proteome</keyword>
<evidence type="ECO:0000256" key="6">
    <source>
        <dbReference type="ARBA" id="ARBA00023152"/>
    </source>
</evidence>
<evidence type="ECO:0000256" key="1">
    <source>
        <dbReference type="ARBA" id="ARBA00007693"/>
    </source>
</evidence>
<keyword evidence="3 10" id="KW-0418">Kinase</keyword>
<keyword evidence="10" id="KW-0963">Cytoplasm</keyword>
<feature type="domain" description="HTH rpiR-type" evidence="11">
    <location>
        <begin position="346"/>
        <end position="422"/>
    </location>
</feature>
<accession>A0ABT3ZIX8</accession>
<dbReference type="Gene3D" id="3.40.50.10490">
    <property type="entry name" value="Glucose-6-phosphate isomerase like protein, domain 1"/>
    <property type="match status" value="1"/>
</dbReference>
<evidence type="ECO:0000259" key="12">
    <source>
        <dbReference type="PROSITE" id="PS51464"/>
    </source>
</evidence>
<dbReference type="InterPro" id="IPR035472">
    <property type="entry name" value="RpiR-like_SIS"/>
</dbReference>
<organism evidence="13 14">
    <name type="scientific">Robbsia betulipollinis</name>
    <dbReference type="NCBI Taxonomy" id="2981849"/>
    <lineage>
        <taxon>Bacteria</taxon>
        <taxon>Pseudomonadati</taxon>
        <taxon>Pseudomonadota</taxon>
        <taxon>Betaproteobacteria</taxon>
        <taxon>Burkholderiales</taxon>
        <taxon>Burkholderiaceae</taxon>
        <taxon>Robbsia</taxon>
    </lineage>
</organism>
<evidence type="ECO:0000256" key="8">
    <source>
        <dbReference type="ARBA" id="ARBA00023268"/>
    </source>
</evidence>
<protein>
    <recommendedName>
        <fullName evidence="10">Glucokinase</fullName>
        <ecNumber evidence="10">2.7.1.2</ecNumber>
    </recommendedName>
    <alternativeName>
        <fullName evidence="10">Glucose kinase</fullName>
    </alternativeName>
</protein>
<dbReference type="PANTHER" id="PTHR47690:SF1">
    <property type="entry name" value="GLUCOKINASE"/>
    <property type="match status" value="1"/>
</dbReference>
<keyword evidence="5" id="KW-0238">DNA-binding</keyword>
<dbReference type="InterPro" id="IPR000281">
    <property type="entry name" value="HTH_RpiR"/>
</dbReference>
<comment type="catalytic activity">
    <reaction evidence="9 10">
        <text>D-glucose + ATP = D-glucose 6-phosphate + ADP + H(+)</text>
        <dbReference type="Rhea" id="RHEA:17825"/>
        <dbReference type="ChEBI" id="CHEBI:4167"/>
        <dbReference type="ChEBI" id="CHEBI:15378"/>
        <dbReference type="ChEBI" id="CHEBI:30616"/>
        <dbReference type="ChEBI" id="CHEBI:61548"/>
        <dbReference type="ChEBI" id="CHEBI:456216"/>
        <dbReference type="EC" id="2.7.1.2"/>
    </reaction>
</comment>
<dbReference type="SUPFAM" id="SSF53697">
    <property type="entry name" value="SIS domain"/>
    <property type="match status" value="1"/>
</dbReference>
<proteinExistence type="inferred from homology"/>
<dbReference type="Proteomes" id="UP001082899">
    <property type="component" value="Unassembled WGS sequence"/>
</dbReference>
<evidence type="ECO:0000256" key="4">
    <source>
        <dbReference type="ARBA" id="ARBA00023015"/>
    </source>
</evidence>
<dbReference type="HAMAP" id="MF_00524">
    <property type="entry name" value="Glucokinase"/>
    <property type="match status" value="1"/>
</dbReference>
<dbReference type="CDD" id="cd24008">
    <property type="entry name" value="ASKHA_NBD_GLK"/>
    <property type="match status" value="1"/>
</dbReference>
<evidence type="ECO:0000256" key="2">
    <source>
        <dbReference type="ARBA" id="ARBA00022679"/>
    </source>
</evidence>
<keyword evidence="6 10" id="KW-0324">Glycolysis</keyword>
<keyword evidence="7" id="KW-0804">Transcription</keyword>
<dbReference type="InterPro" id="IPR009057">
    <property type="entry name" value="Homeodomain-like_sf"/>
</dbReference>
<sequence>MTADVGNESETFADGPRLLADIGGTHARFAMEHASHRLSEIRVYPCNGFETVEAAIARYLAEIAESARGVGVPIAHAAIAIANPVDGDTVRMTNFSWQFSIEATRRRFGFETLLVVNDFTALAMALPRLRERERRPVGRAVGTKGRADHVIGVIGAGTGLGASALIRTRDRWIALGSEAGHASFAPADDRELRVLEFAKRQWAHVSFERIAGGPGIALIHQALTRGPRARGTAPPDVAEIVQRAHAGERAALETIDCFCAVLGTFAGNVALSFGALGGLYVGGGVVPRLGALFERSSFRTRFEAKGRFNDYLAQIPTFLIDAEHPSFLGVSAILSEHLAEGRGGQVAFFARIRESLDRLSPAERRVADLSLLHPRSVMSDPVARIAERAGVSQPTVIRFCRSMGCEGLSDFKLKLATQIKGTVPVAHSQVRLGDPASEFGAKVLDNTVSAILQLRERLNFAQVEKAIRGLLAARRIEIYGQGSSAVVAHDAHYKFLRLGVSTIAYSDLHLQTASVPLLGAGDVIIVISRSGRLPGLLPLLERASDAGVLVIGITSRHSPLARKASVVLETDPIELGDNQLPMMSRVLHLLIIDVLAVGVAMRRAPGERLENGQLLDWLSHGSAGSSPGAD</sequence>
<dbReference type="SUPFAM" id="SSF46689">
    <property type="entry name" value="Homeodomain-like"/>
    <property type="match status" value="1"/>
</dbReference>
<feature type="binding site" evidence="10">
    <location>
        <begin position="20"/>
        <end position="25"/>
    </location>
    <ligand>
        <name>ATP</name>
        <dbReference type="ChEBI" id="CHEBI:30616"/>
    </ligand>
</feature>
<dbReference type="Pfam" id="PF01418">
    <property type="entry name" value="HTH_6"/>
    <property type="match status" value="1"/>
</dbReference>
<evidence type="ECO:0000256" key="9">
    <source>
        <dbReference type="ARBA" id="ARBA00049060"/>
    </source>
</evidence>
<dbReference type="CDD" id="cd05013">
    <property type="entry name" value="SIS_RpiR"/>
    <property type="match status" value="1"/>
</dbReference>
<evidence type="ECO:0000256" key="3">
    <source>
        <dbReference type="ARBA" id="ARBA00022777"/>
    </source>
</evidence>
<dbReference type="InterPro" id="IPR050201">
    <property type="entry name" value="Bacterial_glucokinase"/>
</dbReference>
<dbReference type="SUPFAM" id="SSF53067">
    <property type="entry name" value="Actin-like ATPase domain"/>
    <property type="match status" value="1"/>
</dbReference>
<dbReference type="InterPro" id="IPR001347">
    <property type="entry name" value="SIS_dom"/>
</dbReference>
<dbReference type="Pfam" id="PF02685">
    <property type="entry name" value="Glucokinase"/>
    <property type="match status" value="1"/>
</dbReference>
<feature type="domain" description="SIS" evidence="12">
    <location>
        <begin position="466"/>
        <end position="605"/>
    </location>
</feature>
<evidence type="ECO:0000313" key="14">
    <source>
        <dbReference type="Proteomes" id="UP001082899"/>
    </source>
</evidence>
<evidence type="ECO:0000256" key="7">
    <source>
        <dbReference type="ARBA" id="ARBA00023163"/>
    </source>
</evidence>
<keyword evidence="10" id="KW-0067">ATP-binding</keyword>
<comment type="similarity">
    <text evidence="10">Belongs to the bacterial glucokinase family.</text>
</comment>
<dbReference type="Gene3D" id="3.40.367.20">
    <property type="match status" value="1"/>
</dbReference>
<dbReference type="InterPro" id="IPR043129">
    <property type="entry name" value="ATPase_NBD"/>
</dbReference>
<evidence type="ECO:0000256" key="5">
    <source>
        <dbReference type="ARBA" id="ARBA00023125"/>
    </source>
</evidence>
<keyword evidence="10" id="KW-0547">Nucleotide-binding</keyword>
<dbReference type="InterPro" id="IPR046348">
    <property type="entry name" value="SIS_dom_sf"/>
</dbReference>
<dbReference type="PROSITE" id="PS51071">
    <property type="entry name" value="HTH_RPIR"/>
    <property type="match status" value="1"/>
</dbReference>
<evidence type="ECO:0000259" key="11">
    <source>
        <dbReference type="PROSITE" id="PS51071"/>
    </source>
</evidence>
<evidence type="ECO:0000313" key="13">
    <source>
        <dbReference type="EMBL" id="MCY0385925.1"/>
    </source>
</evidence>
<dbReference type="InterPro" id="IPR036388">
    <property type="entry name" value="WH-like_DNA-bd_sf"/>
</dbReference>
<dbReference type="Gene3D" id="3.30.420.40">
    <property type="match status" value="1"/>
</dbReference>
<comment type="similarity">
    <text evidence="1">In the N-terminal section; belongs to the bacterial glucokinase family.</text>
</comment>
<dbReference type="EMBL" id="JAPMXC010000001">
    <property type="protein sequence ID" value="MCY0385925.1"/>
    <property type="molecule type" value="Genomic_DNA"/>
</dbReference>
<dbReference type="InterPro" id="IPR003836">
    <property type="entry name" value="Glucokinase"/>
</dbReference>
<reference evidence="13" key="1">
    <citation type="submission" date="2022-11" db="EMBL/GenBank/DDBJ databases">
        <title>Robbsia betulipollinis sp. nov., isolated from pollen of birch (Betula pendula).</title>
        <authorList>
            <person name="Shi H."/>
            <person name="Ambika Manirajan B."/>
            <person name="Ratering S."/>
            <person name="Geissler-Plaum R."/>
            <person name="Schnell S."/>
        </authorList>
    </citation>
    <scope>NUCLEOTIDE SEQUENCE</scope>
    <source>
        <strain evidence="13">Bb-Pol-6</strain>
    </source>
</reference>
<dbReference type="Gene3D" id="1.10.10.10">
    <property type="entry name" value="Winged helix-like DNA-binding domain superfamily/Winged helix DNA-binding domain"/>
    <property type="match status" value="1"/>
</dbReference>
<comment type="caution">
    <text evidence="13">The sequence shown here is derived from an EMBL/GenBank/DDBJ whole genome shotgun (WGS) entry which is preliminary data.</text>
</comment>
<dbReference type="EC" id="2.7.1.2" evidence="10"/>
<evidence type="ECO:0000256" key="10">
    <source>
        <dbReference type="HAMAP-Rule" id="MF_00524"/>
    </source>
</evidence>
<dbReference type="GO" id="GO:0004340">
    <property type="term" value="F:glucokinase activity"/>
    <property type="evidence" value="ECO:0007669"/>
    <property type="project" value="UniProtKB-EC"/>
</dbReference>
<dbReference type="PANTHER" id="PTHR47690">
    <property type="entry name" value="GLUCOKINASE"/>
    <property type="match status" value="1"/>
</dbReference>
<keyword evidence="8" id="KW-0511">Multifunctional enzyme</keyword>
<comment type="subcellular location">
    <subcellularLocation>
        <location evidence="10">Cytoplasm</location>
    </subcellularLocation>
</comment>
<keyword evidence="4" id="KW-0805">Transcription regulation</keyword>
<dbReference type="Pfam" id="PF01380">
    <property type="entry name" value="SIS"/>
    <property type="match status" value="1"/>
</dbReference>